<gene>
    <name evidence="1" type="ORF">AAA799P11_00187</name>
</gene>
<evidence type="ECO:0000313" key="1">
    <source>
        <dbReference type="EMBL" id="KFM20116.1"/>
    </source>
</evidence>
<proteinExistence type="predicted"/>
<dbReference type="GO" id="GO:0015774">
    <property type="term" value="P:polysaccharide transport"/>
    <property type="evidence" value="ECO:0007669"/>
    <property type="project" value="InterPro"/>
</dbReference>
<evidence type="ECO:0000313" key="2">
    <source>
        <dbReference type="Proteomes" id="UP000029387"/>
    </source>
</evidence>
<dbReference type="Pfam" id="PF05159">
    <property type="entry name" value="Capsule_synth"/>
    <property type="match status" value="1"/>
</dbReference>
<sequence>MSDRILVWVDLILIQFAISKFLQNMHDCELFAIYDFNHHIKKSFLNQKIVNFKKEWFYWDHVLDVNVKPDINYLKSFEEKYKIDLWLIAINDRVFYQYNQFYKFTKNEILSILEQECRFFEKVLNEANPDFLIIKVTDSHRSHLLEQMCRSKGIKILMLETSRLGYRSVVSEEANEIDYLESMQTTNTQITFSELRDNLKKFDRYEQAKSLSTGGFNFSKWEKFKASYNWMIKTFDKEYRMGYDHFGLTRFNAITDRFSAALKRSWRTRYIDRNLERKIANEKFVYFPLSVEPERTLSISAPFYTNQLEIINNIARSLPVDYKLYIKEHMAMKYRHWRPISFYKKIMNLPNVTLIHPSLSNKELLYNCSMVCTITGTAGLEAAYYGKPSIIFGHTSYDSLPSVHRIKNLEDLPTLIRNCLDEKVNPSDVFNLVKIIENISFDLNLIELYNKISNSFHSGGFLISNNIEMEFLDSFIEQNNVIFEMLAKEHIKKIEQHKRFKKQKFNHNNL</sequence>
<comment type="caution">
    <text evidence="1">The sequence shown here is derived from an EMBL/GenBank/DDBJ whole genome shotgun (WGS) entry which is preliminary data.</text>
</comment>
<protein>
    <submittedName>
        <fullName evidence="1">Capsule polysaccharide biosynthesis protein</fullName>
    </submittedName>
</protein>
<dbReference type="AlphaFoldDB" id="A0A087S312"/>
<dbReference type="EMBL" id="JOSZ01000002">
    <property type="protein sequence ID" value="KFM20116.1"/>
    <property type="molecule type" value="Genomic_DNA"/>
</dbReference>
<reference evidence="1 2" key="1">
    <citation type="submission" date="2014-06" db="EMBL/GenBank/DDBJ databases">
        <authorList>
            <person name="Ngugi D.K."/>
            <person name="Blom J."/>
            <person name="Alam I."/>
            <person name="Rashid M."/>
            <person name="Baalawi W."/>
            <person name="Zhang G."/>
            <person name="Hikmawan T."/>
            <person name="Guan Y."/>
            <person name="Antunes A."/>
            <person name="Siam R."/>
            <person name="El-Dorry H."/>
            <person name="Bajic V."/>
            <person name="Stingl U."/>
        </authorList>
    </citation>
    <scope>NUCLEOTIDE SEQUENCE [LARGE SCALE GENOMIC DNA]</scope>
    <source>
        <strain evidence="1">SCGC AAA799-P11</strain>
    </source>
</reference>
<dbReference type="Proteomes" id="UP000029387">
    <property type="component" value="Unassembled WGS sequence"/>
</dbReference>
<dbReference type="GO" id="GO:0000271">
    <property type="term" value="P:polysaccharide biosynthetic process"/>
    <property type="evidence" value="ECO:0007669"/>
    <property type="project" value="InterPro"/>
</dbReference>
<accession>A0A087S312</accession>
<dbReference type="InterPro" id="IPR007833">
    <property type="entry name" value="Capsule_polysaccharide_synth"/>
</dbReference>
<dbReference type="SUPFAM" id="SSF53756">
    <property type="entry name" value="UDP-Glycosyltransferase/glycogen phosphorylase"/>
    <property type="match status" value="1"/>
</dbReference>
<organism evidence="1 2">
    <name type="scientific">Marine Group I thaumarchaeote SCGC AAA799-P11</name>
    <dbReference type="NCBI Taxonomy" id="1502295"/>
    <lineage>
        <taxon>Archaea</taxon>
        <taxon>Nitrososphaerota</taxon>
        <taxon>Marine Group I</taxon>
    </lineage>
</organism>
<name>A0A087S312_9ARCH</name>
<keyword evidence="2" id="KW-1185">Reference proteome</keyword>